<organism evidence="2 3">
    <name type="scientific">Phytophthora infestans</name>
    <name type="common">Potato late blight agent</name>
    <name type="synonym">Botrytis infestans</name>
    <dbReference type="NCBI Taxonomy" id="4787"/>
    <lineage>
        <taxon>Eukaryota</taxon>
        <taxon>Sar</taxon>
        <taxon>Stramenopiles</taxon>
        <taxon>Oomycota</taxon>
        <taxon>Peronosporomycetes</taxon>
        <taxon>Peronosporales</taxon>
        <taxon>Peronosporaceae</taxon>
        <taxon>Phytophthora</taxon>
    </lineage>
</organism>
<name>A0A8S9VBW3_PHYIN</name>
<evidence type="ECO:0000313" key="3">
    <source>
        <dbReference type="Proteomes" id="UP000704712"/>
    </source>
</evidence>
<dbReference type="InterPro" id="IPR039261">
    <property type="entry name" value="FNR_nucleotide-bd"/>
</dbReference>
<sequence>FLPPMRSIANWLYTEHHEGYRPDIKNVHFVWSVRDRELIQALVEGMELQLEANNHESYFPARIQDANESTSTFYSEFYLTKGEKDVEALLDHQLSNCLRGAMGEKAKTAGNTRVAVLVCGPKPLVDGVVTTSMTLSKEMNLHFDVHTELFDF</sequence>
<evidence type="ECO:0000313" key="2">
    <source>
        <dbReference type="EMBL" id="KAF4150485.1"/>
    </source>
</evidence>
<proteinExistence type="predicted"/>
<evidence type="ECO:0000313" key="1">
    <source>
        <dbReference type="EMBL" id="KAF4143761.1"/>
    </source>
</evidence>
<comment type="caution">
    <text evidence="2">The sequence shown here is derived from an EMBL/GenBank/DDBJ whole genome shotgun (WGS) entry which is preliminary data.</text>
</comment>
<gene>
    <name evidence="2" type="ORF">GN958_ATG00315</name>
    <name evidence="1" type="ORF">GN958_ATG07049</name>
</gene>
<dbReference type="SUPFAM" id="SSF52343">
    <property type="entry name" value="Ferredoxin reductase-like, C-terminal NADP-linked domain"/>
    <property type="match status" value="1"/>
</dbReference>
<dbReference type="Gene3D" id="3.40.50.80">
    <property type="entry name" value="Nucleotide-binding domain of ferredoxin-NADP reductase (FNR) module"/>
    <property type="match status" value="1"/>
</dbReference>
<accession>A0A8S9VBW3</accession>
<dbReference type="Proteomes" id="UP000704712">
    <property type="component" value="Unassembled WGS sequence"/>
</dbReference>
<protein>
    <recommendedName>
        <fullName evidence="4">Ferric reductase NAD binding domain-containing protein</fullName>
    </recommendedName>
</protein>
<dbReference type="EMBL" id="JAACNO010000965">
    <property type="protein sequence ID" value="KAF4143761.1"/>
    <property type="molecule type" value="Genomic_DNA"/>
</dbReference>
<evidence type="ECO:0008006" key="4">
    <source>
        <dbReference type="Google" id="ProtNLM"/>
    </source>
</evidence>
<dbReference type="AlphaFoldDB" id="A0A8S9VBW3"/>
<dbReference type="EMBL" id="JAACNO010000053">
    <property type="protein sequence ID" value="KAF4150485.1"/>
    <property type="molecule type" value="Genomic_DNA"/>
</dbReference>
<reference evidence="2" key="1">
    <citation type="submission" date="2020-03" db="EMBL/GenBank/DDBJ databases">
        <title>Hybrid Assembly of Korean Phytophthora infestans isolates.</title>
        <authorList>
            <person name="Prokchorchik M."/>
            <person name="Lee Y."/>
            <person name="Seo J."/>
            <person name="Cho J.-H."/>
            <person name="Park Y.-E."/>
            <person name="Jang D.-C."/>
            <person name="Im J.-S."/>
            <person name="Choi J.-G."/>
            <person name="Park H.-J."/>
            <person name="Lee G.-B."/>
            <person name="Lee Y.-G."/>
            <person name="Hong S.-Y."/>
            <person name="Cho K."/>
            <person name="Sohn K.H."/>
        </authorList>
    </citation>
    <scope>NUCLEOTIDE SEQUENCE</scope>
    <source>
        <strain evidence="2">KR_2_A2</strain>
    </source>
</reference>
<feature type="non-terminal residue" evidence="2">
    <location>
        <position position="152"/>
    </location>
</feature>